<accession>A0A0M2K0P8</accession>
<evidence type="ECO:0000313" key="2">
    <source>
        <dbReference type="Proteomes" id="UP000034150"/>
    </source>
</evidence>
<dbReference type="OrthoDB" id="4742949at2"/>
<sequence length="62" mass="6483">MAENSDHPSGALHAYAHQVLAGTGLTETDVYATPTDDDEGSAAHALQHGWELARRAAKVAAQ</sequence>
<protein>
    <submittedName>
        <fullName evidence="1">Uncharacterized protein</fullName>
    </submittedName>
</protein>
<evidence type="ECO:0000313" key="1">
    <source>
        <dbReference type="EMBL" id="KKF02912.1"/>
    </source>
</evidence>
<proteinExistence type="predicted"/>
<keyword evidence="2" id="KW-1185">Reference proteome</keyword>
<organism evidence="1 2">
    <name type="scientific">Mycolicibacterium obuense</name>
    <dbReference type="NCBI Taxonomy" id="1807"/>
    <lineage>
        <taxon>Bacteria</taxon>
        <taxon>Bacillati</taxon>
        <taxon>Actinomycetota</taxon>
        <taxon>Actinomycetes</taxon>
        <taxon>Mycobacteriales</taxon>
        <taxon>Mycobacteriaceae</taxon>
        <taxon>Mycolicibacterium</taxon>
    </lineage>
</organism>
<dbReference type="PATRIC" id="fig|1807.13.peg.1917"/>
<name>A0A0M2K0P8_9MYCO</name>
<comment type="caution">
    <text evidence="1">The sequence shown here is derived from an EMBL/GenBank/DDBJ whole genome shotgun (WGS) entry which is preliminary data.</text>
</comment>
<dbReference type="EMBL" id="LAUZ02000016">
    <property type="protein sequence ID" value="KKF02912.1"/>
    <property type="molecule type" value="Genomic_DNA"/>
</dbReference>
<reference evidence="1 2" key="1">
    <citation type="journal article" date="2015" name="Genome Announc.">
        <title>Draft Genome Sequence of Mycobacterium obuense Strain UC1, Isolated from Patient Sputum.</title>
        <authorList>
            <person name="Greninger A.L."/>
            <person name="Cunningham G."/>
            <person name="Hsu E.D."/>
            <person name="Yu J.M."/>
            <person name="Chiu C.Y."/>
            <person name="Miller S."/>
        </authorList>
    </citation>
    <scope>NUCLEOTIDE SEQUENCE [LARGE SCALE GENOMIC DNA]</scope>
    <source>
        <strain evidence="1 2">UC1</strain>
    </source>
</reference>
<gene>
    <name evidence="1" type="ORF">WN67_05980</name>
</gene>
<dbReference type="AlphaFoldDB" id="A0A0M2K0P8"/>
<dbReference type="Proteomes" id="UP000034150">
    <property type="component" value="Unassembled WGS sequence"/>
</dbReference>
<dbReference type="RefSeq" id="WP_046362134.1">
    <property type="nucleotide sequence ID" value="NZ_LAUZ02000016.1"/>
</dbReference>